<gene>
    <name evidence="3" type="ORF">GCM10023185_20520</name>
</gene>
<keyword evidence="2" id="KW-1133">Transmembrane helix</keyword>
<organism evidence="3 4">
    <name type="scientific">Hymenobacter saemangeumensis</name>
    <dbReference type="NCBI Taxonomy" id="1084522"/>
    <lineage>
        <taxon>Bacteria</taxon>
        <taxon>Pseudomonadati</taxon>
        <taxon>Bacteroidota</taxon>
        <taxon>Cytophagia</taxon>
        <taxon>Cytophagales</taxon>
        <taxon>Hymenobacteraceae</taxon>
        <taxon>Hymenobacter</taxon>
    </lineage>
</organism>
<keyword evidence="2" id="KW-0472">Membrane</keyword>
<evidence type="ECO:0000313" key="3">
    <source>
        <dbReference type="EMBL" id="GAA4356602.1"/>
    </source>
</evidence>
<sequence>MLRVVMSVNPIDPTSTDKPTGSLEELFRHHMAEAAVPPRPMLWEQIDNSLLQQQNEQYRRRLNAMRWVAAASLLLATLTGTGWLAMRDAVRNGNRLATAQSRRAELAPASAARPGTVPGQYSATGSRGSLAAGGAAAESSDHAAYTQQAASPGRQELTAAASAAARQQPGMAAYGGIGTPARPTAARQAGSSSSTASTASTYQADAGSSAGKPVRATYNGTSAPGSVAFSSPVSGAAAETSAAASAAASAARAVRSIGLGQPQAAQGSMLAFGAAGTTAKGSAAAPTGFAATTGFVSGASSAGQALGPIDLLAGRAPSLPNAEATSLPAAFATIAVPADDTPPVVPPARKWNFAATYTAGTFNPNTNFSRAGIDAEFDYNPALGANSAALSEEAAAEHLQNLCPGASHRLAVRATNRLGGRWALSTGAELSQSYAKSSSSMAFVGEQVPDFGPDTKGAMRTTDFRYRTAGIPVEVRYADPVKRGWSGYGRVGAVVSALLGVRSTVDGIPEASRSYSITSAGTPYRRVMANVRGAAGAQYRSPEGSWTFSLGPIAELGVLSLNAHPAQGLLEQSRPYSVGVEAGVEFGRSPK</sequence>
<feature type="compositionally biased region" description="Low complexity" evidence="1">
    <location>
        <begin position="155"/>
        <end position="172"/>
    </location>
</feature>
<feature type="compositionally biased region" description="Low complexity" evidence="1">
    <location>
        <begin position="122"/>
        <end position="144"/>
    </location>
</feature>
<evidence type="ECO:0008006" key="5">
    <source>
        <dbReference type="Google" id="ProtNLM"/>
    </source>
</evidence>
<protein>
    <recommendedName>
        <fullName evidence="5">Outer membrane protein beta-barrel domain-containing protein</fullName>
    </recommendedName>
</protein>
<dbReference type="EMBL" id="BAABGZ010000020">
    <property type="protein sequence ID" value="GAA4356602.1"/>
    <property type="molecule type" value="Genomic_DNA"/>
</dbReference>
<feature type="region of interest" description="Disordered" evidence="1">
    <location>
        <begin position="105"/>
        <end position="215"/>
    </location>
</feature>
<comment type="caution">
    <text evidence="3">The sequence shown here is derived from an EMBL/GenBank/DDBJ whole genome shotgun (WGS) entry which is preliminary data.</text>
</comment>
<reference evidence="4" key="1">
    <citation type="journal article" date="2019" name="Int. J. Syst. Evol. Microbiol.">
        <title>The Global Catalogue of Microorganisms (GCM) 10K type strain sequencing project: providing services to taxonomists for standard genome sequencing and annotation.</title>
        <authorList>
            <consortium name="The Broad Institute Genomics Platform"/>
            <consortium name="The Broad Institute Genome Sequencing Center for Infectious Disease"/>
            <person name="Wu L."/>
            <person name="Ma J."/>
        </authorList>
    </citation>
    <scope>NUCLEOTIDE SEQUENCE [LARGE SCALE GENOMIC DNA]</scope>
    <source>
        <strain evidence="4">JCM 17923</strain>
    </source>
</reference>
<proteinExistence type="predicted"/>
<keyword evidence="2" id="KW-0812">Transmembrane</keyword>
<feature type="transmembrane region" description="Helical" evidence="2">
    <location>
        <begin position="67"/>
        <end position="86"/>
    </location>
</feature>
<name>A0ABP8IDG0_9BACT</name>
<keyword evidence="4" id="KW-1185">Reference proteome</keyword>
<accession>A0ABP8IDG0</accession>
<evidence type="ECO:0000256" key="2">
    <source>
        <dbReference type="SAM" id="Phobius"/>
    </source>
</evidence>
<dbReference type="Proteomes" id="UP001501153">
    <property type="component" value="Unassembled WGS sequence"/>
</dbReference>
<evidence type="ECO:0000256" key="1">
    <source>
        <dbReference type="SAM" id="MobiDB-lite"/>
    </source>
</evidence>
<feature type="compositionally biased region" description="Low complexity" evidence="1">
    <location>
        <begin position="184"/>
        <end position="204"/>
    </location>
</feature>
<evidence type="ECO:0000313" key="4">
    <source>
        <dbReference type="Proteomes" id="UP001501153"/>
    </source>
</evidence>